<feature type="binding site" evidence="6">
    <location>
        <position position="194"/>
    </location>
    <ligand>
        <name>Zn(2+)</name>
        <dbReference type="ChEBI" id="CHEBI:29105"/>
    </ligand>
</feature>
<evidence type="ECO:0000256" key="5">
    <source>
        <dbReference type="ARBA" id="ARBA00023239"/>
    </source>
</evidence>
<comment type="function">
    <text evidence="6">Lyase that catalyzes the C1-decarboxylation of 4-hydroxy-3-methoxy-5-(all-trans-polyprenyl)benzoic acid into 2-methoxy-6-(all-trans-polyprenyl)phenol during ubiquinone biosynthesis.</text>
</comment>
<comment type="similarity">
    <text evidence="6">Belongs to the COQ4 family.</text>
</comment>
<dbReference type="InterPro" id="IPR007715">
    <property type="entry name" value="Coq4"/>
</dbReference>
<dbReference type="GO" id="GO:0031314">
    <property type="term" value="C:extrinsic component of mitochondrial inner membrane"/>
    <property type="evidence" value="ECO:0007669"/>
    <property type="project" value="UniProtKB-UniRule"/>
</dbReference>
<protein>
    <recommendedName>
        <fullName evidence="6">Ubiquinone biosynthesis protein COQ4 homolog, mitochondrial</fullName>
    </recommendedName>
    <alternativeName>
        <fullName evidence="6">4-hydroxy-3-methoxy-5-polyprenylbenzoate decarboxylase</fullName>
        <ecNumber evidence="6">4.1.1.130</ecNumber>
    </alternativeName>
    <alternativeName>
        <fullName evidence="6">Coenzyme Q biosynthesis protein 4 homolog</fullName>
    </alternativeName>
</protein>
<evidence type="ECO:0000313" key="7">
    <source>
        <dbReference type="EMBL" id="KAK9817022.1"/>
    </source>
</evidence>
<dbReference type="AlphaFoldDB" id="A0AAW1Q6S9"/>
<comment type="cofactor">
    <cofactor evidence="6">
        <name>Zn(2+)</name>
        <dbReference type="ChEBI" id="CHEBI:29105"/>
    </cofactor>
</comment>
<evidence type="ECO:0000256" key="4">
    <source>
        <dbReference type="ARBA" id="ARBA00023136"/>
    </source>
</evidence>
<keyword evidence="8" id="KW-1185">Reference proteome</keyword>
<dbReference type="PANTHER" id="PTHR12922:SF7">
    <property type="entry name" value="UBIQUINONE BIOSYNTHESIS PROTEIN COQ4 HOMOLOG, MITOCHONDRIAL"/>
    <property type="match status" value="1"/>
</dbReference>
<feature type="binding site" evidence="6">
    <location>
        <position position="178"/>
    </location>
    <ligand>
        <name>Zn(2+)</name>
        <dbReference type="ChEBI" id="CHEBI:29105"/>
    </ligand>
</feature>
<organism evidence="7 8">
    <name type="scientific">[Myrmecia] bisecta</name>
    <dbReference type="NCBI Taxonomy" id="41462"/>
    <lineage>
        <taxon>Eukaryota</taxon>
        <taxon>Viridiplantae</taxon>
        <taxon>Chlorophyta</taxon>
        <taxon>core chlorophytes</taxon>
        <taxon>Trebouxiophyceae</taxon>
        <taxon>Trebouxiales</taxon>
        <taxon>Trebouxiaceae</taxon>
        <taxon>Myrmecia</taxon>
    </lineage>
</organism>
<sequence length="293" mass="32686">MWVLRSCKRGRGCRVPSVQQIGACAQGDALVSHTTCNEHRAHQHRHASTSGSTSYPTHLPLNFLQRGAVAVLSAIGAVANPARADLVAALGETTGELALRNMRLRMQSSPTGRRILQDQPRVTDATLEYARTMPEGTFGHAYAMFMGDRNFTAGERPPVRFIDDPELAYVAARAREVHDFWHVLFGCHTNVFGELALKAVEFVQTGMPMTALSVLGAQWRLKPEQRARLLSEYVPWALRAGARSADLMSLYYEEHFQDDLVELRRKWRIMPAPRVPRRLIVDAPAVPVQPLPT</sequence>
<comment type="subunit">
    <text evidence="6">Component of a multi-subunit COQ enzyme complex.</text>
</comment>
<name>A0AAW1Q6S9_9CHLO</name>
<comment type="catalytic activity">
    <reaction evidence="6">
        <text>a 4-hydroxy-3-methoxy-5-(all-trans-polyprenyl)benzoate + H(+) = a 2-methoxy-6-(all-trans-polyprenyl)phenol + CO2</text>
        <dbReference type="Rhea" id="RHEA:81179"/>
        <dbReference type="Rhea" id="RHEA-COMP:9551"/>
        <dbReference type="Rhea" id="RHEA-COMP:10931"/>
        <dbReference type="ChEBI" id="CHEBI:15378"/>
        <dbReference type="ChEBI" id="CHEBI:16526"/>
        <dbReference type="ChEBI" id="CHEBI:62731"/>
        <dbReference type="ChEBI" id="CHEBI:84443"/>
        <dbReference type="EC" id="4.1.1.130"/>
    </reaction>
</comment>
<keyword evidence="6" id="KW-0862">Zinc</keyword>
<dbReference type="GO" id="GO:0008270">
    <property type="term" value="F:zinc ion binding"/>
    <property type="evidence" value="ECO:0007669"/>
    <property type="project" value="UniProtKB-UniRule"/>
</dbReference>
<comment type="caution">
    <text evidence="7">The sequence shown here is derived from an EMBL/GenBank/DDBJ whole genome shotgun (WGS) entry which is preliminary data.</text>
</comment>
<dbReference type="GO" id="GO:0120539">
    <property type="term" value="F:4-hydroxy-3-methoxy-5-polyprenylbenzoate decarboxylase activity"/>
    <property type="evidence" value="ECO:0007669"/>
    <property type="project" value="UniProtKB-EC"/>
</dbReference>
<reference evidence="7 8" key="1">
    <citation type="journal article" date="2024" name="Nat. Commun.">
        <title>Phylogenomics reveals the evolutionary origins of lichenization in chlorophyte algae.</title>
        <authorList>
            <person name="Puginier C."/>
            <person name="Libourel C."/>
            <person name="Otte J."/>
            <person name="Skaloud P."/>
            <person name="Haon M."/>
            <person name="Grisel S."/>
            <person name="Petersen M."/>
            <person name="Berrin J.G."/>
            <person name="Delaux P.M."/>
            <person name="Dal Grande F."/>
            <person name="Keller J."/>
        </authorList>
    </citation>
    <scope>NUCLEOTIDE SEQUENCE [LARGE SCALE GENOMIC DNA]</scope>
    <source>
        <strain evidence="7 8">SAG 2043</strain>
    </source>
</reference>
<dbReference type="EC" id="4.1.1.130" evidence="6"/>
<comment type="pathway">
    <text evidence="6">Cofactor biosynthesis; ubiquinone biosynthesis.</text>
</comment>
<dbReference type="HAMAP" id="MF_03111">
    <property type="entry name" value="Coq4"/>
    <property type="match status" value="1"/>
</dbReference>
<dbReference type="InterPro" id="IPR027540">
    <property type="entry name" value="Coq4_euk"/>
</dbReference>
<keyword evidence="3 6" id="KW-0496">Mitochondrion</keyword>
<comment type="subcellular location">
    <subcellularLocation>
        <location evidence="6">Mitochondrion inner membrane</location>
        <topology evidence="6">Peripheral membrane protein</topology>
        <orientation evidence="6">Matrix side</orientation>
    </subcellularLocation>
</comment>
<dbReference type="Proteomes" id="UP001489004">
    <property type="component" value="Unassembled WGS sequence"/>
</dbReference>
<keyword evidence="1 6" id="KW-0831">Ubiquinone biosynthesis</keyword>
<accession>A0AAW1Q6S9</accession>
<dbReference type="Pfam" id="PF05019">
    <property type="entry name" value="Coq4"/>
    <property type="match status" value="1"/>
</dbReference>
<dbReference type="PANTHER" id="PTHR12922">
    <property type="entry name" value="UBIQUINONE BIOSYNTHESIS PROTEIN"/>
    <property type="match status" value="1"/>
</dbReference>
<keyword evidence="5 6" id="KW-0456">Lyase</keyword>
<evidence type="ECO:0000313" key="8">
    <source>
        <dbReference type="Proteomes" id="UP001489004"/>
    </source>
</evidence>
<dbReference type="EMBL" id="JALJOR010000005">
    <property type="protein sequence ID" value="KAK9817022.1"/>
    <property type="molecule type" value="Genomic_DNA"/>
</dbReference>
<evidence type="ECO:0000256" key="3">
    <source>
        <dbReference type="ARBA" id="ARBA00023128"/>
    </source>
</evidence>
<evidence type="ECO:0000256" key="2">
    <source>
        <dbReference type="ARBA" id="ARBA00022792"/>
    </source>
</evidence>
<keyword evidence="6" id="KW-0479">Metal-binding</keyword>
<evidence type="ECO:0000256" key="6">
    <source>
        <dbReference type="HAMAP-Rule" id="MF_03111"/>
    </source>
</evidence>
<evidence type="ECO:0000256" key="1">
    <source>
        <dbReference type="ARBA" id="ARBA00022688"/>
    </source>
</evidence>
<feature type="binding site" evidence="6">
    <location>
        <position position="179"/>
    </location>
    <ligand>
        <name>Zn(2+)</name>
        <dbReference type="ChEBI" id="CHEBI:29105"/>
    </ligand>
</feature>
<keyword evidence="4 6" id="KW-0472">Membrane</keyword>
<proteinExistence type="inferred from homology"/>
<feature type="binding site" evidence="6">
    <location>
        <position position="182"/>
    </location>
    <ligand>
        <name>Zn(2+)</name>
        <dbReference type="ChEBI" id="CHEBI:29105"/>
    </ligand>
</feature>
<gene>
    <name evidence="7" type="ORF">WJX72_008485</name>
</gene>
<keyword evidence="2 6" id="KW-0999">Mitochondrion inner membrane</keyword>